<dbReference type="PROSITE" id="PS51362">
    <property type="entry name" value="TGF_BETA_2"/>
    <property type="match status" value="1"/>
</dbReference>
<reference evidence="11 12" key="1">
    <citation type="submission" date="2025-05" db="UniProtKB">
        <authorList>
            <consortium name="RefSeq"/>
        </authorList>
    </citation>
    <scope>IDENTIFICATION</scope>
</reference>
<feature type="region of interest" description="Disordered" evidence="7">
    <location>
        <begin position="298"/>
        <end position="334"/>
    </location>
</feature>
<dbReference type="Proteomes" id="UP000694888">
    <property type="component" value="Unplaced"/>
</dbReference>
<evidence type="ECO:0000256" key="3">
    <source>
        <dbReference type="ARBA" id="ARBA00022525"/>
    </source>
</evidence>
<evidence type="ECO:0000256" key="7">
    <source>
        <dbReference type="SAM" id="MobiDB-lite"/>
    </source>
</evidence>
<keyword evidence="5" id="KW-1015">Disulfide bond</keyword>
<dbReference type="GeneID" id="101862711"/>
<evidence type="ECO:0000259" key="9">
    <source>
        <dbReference type="PROSITE" id="PS51362"/>
    </source>
</evidence>
<evidence type="ECO:0000256" key="6">
    <source>
        <dbReference type="RuleBase" id="RU000354"/>
    </source>
</evidence>
<keyword evidence="8" id="KW-0732">Signal</keyword>
<proteinExistence type="inferred from homology"/>
<dbReference type="SUPFAM" id="SSF57501">
    <property type="entry name" value="Cystine-knot cytokines"/>
    <property type="match status" value="2"/>
</dbReference>
<feature type="compositionally biased region" description="Basic residues" evidence="7">
    <location>
        <begin position="304"/>
        <end position="333"/>
    </location>
</feature>
<feature type="compositionally biased region" description="Low complexity" evidence="7">
    <location>
        <begin position="190"/>
        <end position="208"/>
    </location>
</feature>
<dbReference type="SMART" id="SM00204">
    <property type="entry name" value="TGFB"/>
    <property type="match status" value="1"/>
</dbReference>
<evidence type="ECO:0000313" key="11">
    <source>
        <dbReference type="RefSeq" id="XP_005093781.1"/>
    </source>
</evidence>
<accession>A0ABM0JHI6</accession>
<dbReference type="InterPro" id="IPR015615">
    <property type="entry name" value="TGF-beta-rel"/>
</dbReference>
<dbReference type="PANTHER" id="PTHR11848">
    <property type="entry name" value="TGF-BETA FAMILY"/>
    <property type="match status" value="1"/>
</dbReference>
<evidence type="ECO:0000256" key="4">
    <source>
        <dbReference type="ARBA" id="ARBA00023030"/>
    </source>
</evidence>
<dbReference type="RefSeq" id="XP_005093781.1">
    <property type="nucleotide sequence ID" value="XM_005093724.3"/>
</dbReference>
<evidence type="ECO:0000256" key="8">
    <source>
        <dbReference type="SAM" id="SignalP"/>
    </source>
</evidence>
<dbReference type="InterPro" id="IPR029034">
    <property type="entry name" value="Cystine-knot_cytokine"/>
</dbReference>
<evidence type="ECO:0000256" key="2">
    <source>
        <dbReference type="ARBA" id="ARBA00006656"/>
    </source>
</evidence>
<keyword evidence="4 6" id="KW-0339">Growth factor</keyword>
<organism evidence="10 12">
    <name type="scientific">Aplysia californica</name>
    <name type="common">California sea hare</name>
    <dbReference type="NCBI Taxonomy" id="6500"/>
    <lineage>
        <taxon>Eukaryota</taxon>
        <taxon>Metazoa</taxon>
        <taxon>Spiralia</taxon>
        <taxon>Lophotrochozoa</taxon>
        <taxon>Mollusca</taxon>
        <taxon>Gastropoda</taxon>
        <taxon>Heterobranchia</taxon>
        <taxon>Euthyneura</taxon>
        <taxon>Tectipleura</taxon>
        <taxon>Aplysiida</taxon>
        <taxon>Aplysioidea</taxon>
        <taxon>Aplysiidae</taxon>
        <taxon>Aplysia</taxon>
    </lineage>
</organism>
<name>A0ABM0JHI6_APLCA</name>
<feature type="region of interest" description="Disordered" evidence="7">
    <location>
        <begin position="189"/>
        <end position="226"/>
    </location>
</feature>
<feature type="signal peptide" evidence="8">
    <location>
        <begin position="1"/>
        <end position="40"/>
    </location>
</feature>
<sequence>MYGPGIRMDRVNFVRTLSSCSTVGLILVLLSTTVPPTVDCNGTISSAMLNQTIREKIRAQRLLEQIKHKLNTSTPSDISVISGIPRRLHSRPQHQSSSTKFNLNNANILYPGTDAQTRYNQSWPLVNPKPPTKTVLRPAMPWNSIIPAVGVDRNILAFSLKNETVSGTRMVTKIYLWLYVWKRERKKKMTSSSRPITSSASSSGPSARDMAAKRRGARNKRQKKGKMIKIRVFLSDENGKRGQRIAQLKKKVHKSKWETLGLPVSLVKSIESSSRGNKLWLKVECKRCTRRTQLVFPTTSDSKKCRRNKRKKRKGRTRKSSKDKKSMRRLRKKCASEVADSKMFPFIVLEEKPMSANSRPKRDVEKENAPVFPFRPRFRGKREKERFGSQPEKNTRAEMQAHIVNQEQTCCREQKVFIEFSDLNLDDVIVAPSGFTLTTCTGSCFGDVTSTSTNNVHSLCSGKHPQNEMLSNTASDGQMVTSFPAQHKTLSADDNSTNTSHTSQKIRQHVRNFLETEDPNVRRGPHSFLSIVASRKRRRLKLKEPPPQCGPVERQSLVIVHFTQDNNLVQSELPNFLISKCGCKGNLLPNKGT</sequence>
<dbReference type="PANTHER" id="PTHR11848:SF309">
    <property type="entry name" value="INHIBIN BETA CHAIN"/>
    <property type="match status" value="1"/>
</dbReference>
<dbReference type="InterPro" id="IPR001839">
    <property type="entry name" value="TGF-b_C"/>
</dbReference>
<dbReference type="Pfam" id="PF00019">
    <property type="entry name" value="TGF_beta"/>
    <property type="match status" value="1"/>
</dbReference>
<comment type="similarity">
    <text evidence="2 6">Belongs to the TGF-beta family.</text>
</comment>
<dbReference type="InterPro" id="IPR017948">
    <property type="entry name" value="TGFb_CS"/>
</dbReference>
<feature type="chain" id="PRO_5045021083" evidence="8">
    <location>
        <begin position="41"/>
        <end position="593"/>
    </location>
</feature>
<feature type="compositionally biased region" description="Basic residues" evidence="7">
    <location>
        <begin position="213"/>
        <end position="226"/>
    </location>
</feature>
<evidence type="ECO:0000256" key="1">
    <source>
        <dbReference type="ARBA" id="ARBA00004613"/>
    </source>
</evidence>
<dbReference type="Gene3D" id="2.10.90.10">
    <property type="entry name" value="Cystine-knot cytokines"/>
    <property type="match status" value="1"/>
</dbReference>
<dbReference type="RefSeq" id="XP_005093782.1">
    <property type="nucleotide sequence ID" value="XM_005093725.3"/>
</dbReference>
<dbReference type="PROSITE" id="PS00250">
    <property type="entry name" value="TGF_BETA_1"/>
    <property type="match status" value="1"/>
</dbReference>
<evidence type="ECO:0000313" key="10">
    <source>
        <dbReference type="Proteomes" id="UP000694888"/>
    </source>
</evidence>
<comment type="subcellular location">
    <subcellularLocation>
        <location evidence="1">Secreted</location>
    </subcellularLocation>
</comment>
<dbReference type="CDD" id="cd08698">
    <property type="entry name" value="TGF_beta_SF"/>
    <property type="match status" value="1"/>
</dbReference>
<evidence type="ECO:0000256" key="5">
    <source>
        <dbReference type="ARBA" id="ARBA00023157"/>
    </source>
</evidence>
<protein>
    <submittedName>
        <fullName evidence="11 12">Uncharacterized protein LOC101862711</fullName>
    </submittedName>
</protein>
<keyword evidence="10" id="KW-1185">Reference proteome</keyword>
<gene>
    <name evidence="11 12" type="primary">LOC101862711</name>
</gene>
<evidence type="ECO:0000313" key="12">
    <source>
        <dbReference type="RefSeq" id="XP_005093782.1"/>
    </source>
</evidence>
<keyword evidence="3" id="KW-0964">Secreted</keyword>
<feature type="domain" description="TGF-beta family profile" evidence="9">
    <location>
        <begin position="379"/>
        <end position="584"/>
    </location>
</feature>